<dbReference type="EMBL" id="LAZR01057486">
    <property type="protein sequence ID" value="KKK71974.1"/>
    <property type="molecule type" value="Genomic_DNA"/>
</dbReference>
<accession>A0A0F9A002</accession>
<comment type="caution">
    <text evidence="1">The sequence shown here is derived from an EMBL/GenBank/DDBJ whole genome shotgun (WGS) entry which is preliminary data.</text>
</comment>
<protein>
    <submittedName>
        <fullName evidence="1">Uncharacterized protein</fullName>
    </submittedName>
</protein>
<gene>
    <name evidence="1" type="ORF">LCGC14_2908540</name>
</gene>
<organism evidence="1">
    <name type="scientific">marine sediment metagenome</name>
    <dbReference type="NCBI Taxonomy" id="412755"/>
    <lineage>
        <taxon>unclassified sequences</taxon>
        <taxon>metagenomes</taxon>
        <taxon>ecological metagenomes</taxon>
    </lineage>
</organism>
<sequence>MDRYMINPVASGYSAIKSSVGKWIKYEDYVEELEQLRKDLKKFGSHKAGCDMTFHGADYCSCGFEEASKER</sequence>
<name>A0A0F9A002_9ZZZZ</name>
<proteinExistence type="predicted"/>
<reference evidence="1" key="1">
    <citation type="journal article" date="2015" name="Nature">
        <title>Complex archaea that bridge the gap between prokaryotes and eukaryotes.</title>
        <authorList>
            <person name="Spang A."/>
            <person name="Saw J.H."/>
            <person name="Jorgensen S.L."/>
            <person name="Zaremba-Niedzwiedzka K."/>
            <person name="Martijn J."/>
            <person name="Lind A.E."/>
            <person name="van Eijk R."/>
            <person name="Schleper C."/>
            <person name="Guy L."/>
            <person name="Ettema T.J."/>
        </authorList>
    </citation>
    <scope>NUCLEOTIDE SEQUENCE</scope>
</reference>
<dbReference type="AlphaFoldDB" id="A0A0F9A002"/>
<evidence type="ECO:0000313" key="1">
    <source>
        <dbReference type="EMBL" id="KKK71974.1"/>
    </source>
</evidence>